<proteinExistence type="predicted"/>
<accession>A0AAN2DCH9</accession>
<evidence type="ECO:0000313" key="2">
    <source>
        <dbReference type="Proteomes" id="UP000528185"/>
    </source>
</evidence>
<dbReference type="KEGG" id="aro:B0909_05430"/>
<reference evidence="1 2" key="1">
    <citation type="submission" date="2020-06" db="EMBL/GenBank/DDBJ databases">
        <authorList>
            <person name="De Coninck B."/>
            <person name="Ibrahim H."/>
        </authorList>
    </citation>
    <scope>NUCLEOTIDE SEQUENCE [LARGE SCALE GENOMIC DNA]</scope>
    <source>
        <strain evidence="1">Ag_rhizogenes_K599</strain>
    </source>
</reference>
<protein>
    <submittedName>
        <fullName evidence="1">Uncharacterized protein</fullName>
    </submittedName>
</protein>
<sequence length="84" mass="9421">MAWVTRYRIEDGARVFNGTEFTTDECDVFEYRSEGEANDDAEEFGGEVVKFDRYAAHPDMVFPSRSVDPLVRGADLGGHLEAAE</sequence>
<dbReference type="RefSeq" id="WP_065115697.1">
    <property type="nucleotide sequence ID" value="NZ_CAICSX020000001.1"/>
</dbReference>
<name>A0AAN2DCH9_RHIRH</name>
<comment type="caution">
    <text evidence="1">The sequence shown here is derived from an EMBL/GenBank/DDBJ whole genome shotgun (WGS) entry which is preliminary data.</text>
</comment>
<evidence type="ECO:0000313" key="1">
    <source>
        <dbReference type="EMBL" id="CAD0211222.1"/>
    </source>
</evidence>
<organism evidence="1 2">
    <name type="scientific">Rhizobium rhizogenes</name>
    <name type="common">Agrobacterium rhizogenes</name>
    <dbReference type="NCBI Taxonomy" id="359"/>
    <lineage>
        <taxon>Bacteria</taxon>
        <taxon>Pseudomonadati</taxon>
        <taxon>Pseudomonadota</taxon>
        <taxon>Alphaproteobacteria</taxon>
        <taxon>Hyphomicrobiales</taxon>
        <taxon>Rhizobiaceae</taxon>
        <taxon>Rhizobium/Agrobacterium group</taxon>
        <taxon>Rhizobium</taxon>
    </lineage>
</organism>
<dbReference type="AlphaFoldDB" id="A0AAN2DCH9"/>
<dbReference type="EMBL" id="CAICSX020000001">
    <property type="protein sequence ID" value="CAD0211222.1"/>
    <property type="molecule type" value="Genomic_DNA"/>
</dbReference>
<dbReference type="Proteomes" id="UP000528185">
    <property type="component" value="Unassembled WGS sequence"/>
</dbReference>
<gene>
    <name evidence="1" type="ORF">AGRHK599_LOCUS1248</name>
</gene>